<sequence>MTSGGCLVLSTRGIKARPRHLLRDLLRLLPHAIESSKLDTDDGLEQVVGKCEDSDCSSAMLLDCRDRRRVYMWLANCPEGPSAMLRVLNMHTVAELKLDARRVLGARNVLVFDPVFSHGAEKQVLRELLTRVFSVPRSRGKRVSAATSTGTRESVARHTVSFSWLDGSIWIRVYRMDVSEIDPQQTELNEIGPRLVLRPIRIIAGGFSGSILNGT</sequence>
<evidence type="ECO:0000256" key="3">
    <source>
        <dbReference type="ARBA" id="ARBA00022517"/>
    </source>
</evidence>
<keyword evidence="3" id="KW-0690">Ribosome biogenesis</keyword>
<protein>
    <recommendedName>
        <fullName evidence="5">Brix domain-containing protein</fullName>
    </recommendedName>
</protein>
<evidence type="ECO:0000313" key="6">
    <source>
        <dbReference type="EMBL" id="CAD8618985.1"/>
    </source>
</evidence>
<comment type="subcellular location">
    <subcellularLocation>
        <location evidence="1">Nucleus</location>
        <location evidence="1">Nucleolus</location>
    </subcellularLocation>
</comment>
<evidence type="ECO:0000256" key="1">
    <source>
        <dbReference type="ARBA" id="ARBA00004604"/>
    </source>
</evidence>
<proteinExistence type="inferred from homology"/>
<dbReference type="SUPFAM" id="SSF52954">
    <property type="entry name" value="Class II aaRS ABD-related"/>
    <property type="match status" value="1"/>
</dbReference>
<dbReference type="PROSITE" id="PS50833">
    <property type="entry name" value="BRIX"/>
    <property type="match status" value="1"/>
</dbReference>
<organism evidence="6">
    <name type="scientific">Coccolithus braarudii</name>
    <dbReference type="NCBI Taxonomy" id="221442"/>
    <lineage>
        <taxon>Eukaryota</taxon>
        <taxon>Haptista</taxon>
        <taxon>Haptophyta</taxon>
        <taxon>Prymnesiophyceae</taxon>
        <taxon>Coccolithales</taxon>
        <taxon>Coccolithaceae</taxon>
        <taxon>Coccolithus</taxon>
    </lineage>
</organism>
<reference evidence="6" key="1">
    <citation type="submission" date="2021-01" db="EMBL/GenBank/DDBJ databases">
        <authorList>
            <person name="Corre E."/>
            <person name="Pelletier E."/>
            <person name="Niang G."/>
            <person name="Scheremetjew M."/>
            <person name="Finn R."/>
            <person name="Kale V."/>
            <person name="Holt S."/>
            <person name="Cochrane G."/>
            <person name="Meng A."/>
            <person name="Brown T."/>
            <person name="Cohen L."/>
        </authorList>
    </citation>
    <scope>NUCLEOTIDE SEQUENCE</scope>
    <source>
        <strain evidence="6">PLY182g</strain>
    </source>
</reference>
<dbReference type="GO" id="GO:0000027">
    <property type="term" value="P:ribosomal large subunit assembly"/>
    <property type="evidence" value="ECO:0007669"/>
    <property type="project" value="TreeGrafter"/>
</dbReference>
<dbReference type="InterPro" id="IPR007109">
    <property type="entry name" value="Brix"/>
</dbReference>
<gene>
    <name evidence="6" type="ORF">CPEL01642_LOCUS22366</name>
</gene>
<dbReference type="PANTHER" id="PTHR13634:SF0">
    <property type="entry name" value="RIBOSOME BIOGENESIS PROTEIN BRX1 HOMOLOG"/>
    <property type="match status" value="1"/>
</dbReference>
<dbReference type="SMART" id="SM00879">
    <property type="entry name" value="Brix"/>
    <property type="match status" value="1"/>
</dbReference>
<dbReference type="Pfam" id="PF04427">
    <property type="entry name" value="Brix"/>
    <property type="match status" value="1"/>
</dbReference>
<evidence type="ECO:0000256" key="2">
    <source>
        <dbReference type="ARBA" id="ARBA00006369"/>
    </source>
</evidence>
<feature type="domain" description="Brix" evidence="5">
    <location>
        <begin position="4"/>
        <end position="208"/>
    </location>
</feature>
<name>A0A7S0LPP0_9EUKA</name>
<dbReference type="GO" id="GO:0005730">
    <property type="term" value="C:nucleolus"/>
    <property type="evidence" value="ECO:0007669"/>
    <property type="project" value="UniProtKB-SubCell"/>
</dbReference>
<evidence type="ECO:0000256" key="4">
    <source>
        <dbReference type="ARBA" id="ARBA00023242"/>
    </source>
</evidence>
<dbReference type="GO" id="GO:0006364">
    <property type="term" value="P:rRNA processing"/>
    <property type="evidence" value="ECO:0007669"/>
    <property type="project" value="InterPro"/>
</dbReference>
<evidence type="ECO:0000259" key="5">
    <source>
        <dbReference type="PROSITE" id="PS50833"/>
    </source>
</evidence>
<comment type="similarity">
    <text evidence="2">Belongs to the BRX1 family.</text>
</comment>
<dbReference type="EMBL" id="HBEY01046634">
    <property type="protein sequence ID" value="CAD8618985.1"/>
    <property type="molecule type" value="Transcribed_RNA"/>
</dbReference>
<dbReference type="AlphaFoldDB" id="A0A7S0LPP0"/>
<dbReference type="PANTHER" id="PTHR13634">
    <property type="entry name" value="RIBOSOME BIOGENESIS PROTEIN BRIX"/>
    <property type="match status" value="1"/>
</dbReference>
<dbReference type="GO" id="GO:0019843">
    <property type="term" value="F:rRNA binding"/>
    <property type="evidence" value="ECO:0007669"/>
    <property type="project" value="InterPro"/>
</dbReference>
<dbReference type="InterPro" id="IPR026532">
    <property type="entry name" value="BRX1"/>
</dbReference>
<accession>A0A7S0LPP0</accession>
<keyword evidence="4" id="KW-0539">Nucleus</keyword>